<keyword evidence="3" id="KW-1185">Reference proteome</keyword>
<accession>A0A1J4J3D8</accession>
<dbReference type="EMBL" id="MLAK01001370">
    <property type="protein sequence ID" value="OHS93874.1"/>
    <property type="molecule type" value="Genomic_DNA"/>
</dbReference>
<protein>
    <submittedName>
        <fullName evidence="2">Uncharacterized protein</fullName>
    </submittedName>
</protein>
<dbReference type="GeneID" id="94825380"/>
<dbReference type="Proteomes" id="UP000179807">
    <property type="component" value="Unassembled WGS sequence"/>
</dbReference>
<evidence type="ECO:0000313" key="2">
    <source>
        <dbReference type="EMBL" id="OHS93874.1"/>
    </source>
</evidence>
<evidence type="ECO:0000313" key="3">
    <source>
        <dbReference type="Proteomes" id="UP000179807"/>
    </source>
</evidence>
<dbReference type="VEuPathDB" id="TrichDB:TRFO_02413"/>
<evidence type="ECO:0000256" key="1">
    <source>
        <dbReference type="SAM" id="MobiDB-lite"/>
    </source>
</evidence>
<feature type="region of interest" description="Disordered" evidence="1">
    <location>
        <begin position="1"/>
        <end position="35"/>
    </location>
</feature>
<dbReference type="RefSeq" id="XP_068347011.1">
    <property type="nucleotide sequence ID" value="XM_068490676.1"/>
</dbReference>
<dbReference type="AlphaFoldDB" id="A0A1J4J3D8"/>
<reference evidence="2" key="1">
    <citation type="submission" date="2016-10" db="EMBL/GenBank/DDBJ databases">
        <authorList>
            <person name="Benchimol M."/>
            <person name="Almeida L.G."/>
            <person name="Vasconcelos A.T."/>
            <person name="Perreira-Neves A."/>
            <person name="Rosa I.A."/>
            <person name="Tasca T."/>
            <person name="Bogo M.R."/>
            <person name="de Souza W."/>
        </authorList>
    </citation>
    <scope>NUCLEOTIDE SEQUENCE [LARGE SCALE GENOMIC DNA]</scope>
    <source>
        <strain evidence="2">K</strain>
    </source>
</reference>
<gene>
    <name evidence="2" type="ORF">TRFO_02413</name>
</gene>
<proteinExistence type="predicted"/>
<sequence>MSTKQKGALPPKYNIHSSPYQKVKSPFRKPKKAPYPDEFIHFNRKIKQRPFVITKPTTDAEVPSCLDAEDALDIYEQVTDTAAKTIQLAFRKYFRRHPQLVFDEDAEQAVLSLSKM</sequence>
<name>A0A1J4J3D8_9EUKA</name>
<comment type="caution">
    <text evidence="2">The sequence shown here is derived from an EMBL/GenBank/DDBJ whole genome shotgun (WGS) entry which is preliminary data.</text>
</comment>
<organism evidence="2 3">
    <name type="scientific">Tritrichomonas foetus</name>
    <dbReference type="NCBI Taxonomy" id="1144522"/>
    <lineage>
        <taxon>Eukaryota</taxon>
        <taxon>Metamonada</taxon>
        <taxon>Parabasalia</taxon>
        <taxon>Tritrichomonadida</taxon>
        <taxon>Tritrichomonadidae</taxon>
        <taxon>Tritrichomonas</taxon>
    </lineage>
</organism>